<dbReference type="OrthoDB" id="2987348at2"/>
<comment type="caution">
    <text evidence="3">The sequence shown here is derived from an EMBL/GenBank/DDBJ whole genome shotgun (WGS) entry which is preliminary data.</text>
</comment>
<dbReference type="Proteomes" id="UP000307087">
    <property type="component" value="Unassembled WGS sequence"/>
</dbReference>
<dbReference type="PANTHER" id="PTHR43329">
    <property type="entry name" value="EPOXIDE HYDROLASE"/>
    <property type="match status" value="1"/>
</dbReference>
<accession>A0A4S8NDM2</accession>
<proteinExistence type="predicted"/>
<dbReference type="AlphaFoldDB" id="A0A4S8NDM2"/>
<reference evidence="3 4" key="1">
    <citation type="journal article" date="2009" name="Int. J. Syst. Evol. Microbiol.">
        <title>Nocardioides caeni sp. nov., isolated from wastewater.</title>
        <authorList>
            <person name="Yoon J.H."/>
            <person name="Kang S.J."/>
            <person name="Park S."/>
            <person name="Kim W."/>
            <person name="Oh T.K."/>
        </authorList>
    </citation>
    <scope>NUCLEOTIDE SEQUENCE [LARGE SCALE GENOMIC DNA]</scope>
    <source>
        <strain evidence="3 4">DSM 23134</strain>
    </source>
</reference>
<evidence type="ECO:0000313" key="3">
    <source>
        <dbReference type="EMBL" id="THV14673.1"/>
    </source>
</evidence>
<dbReference type="SUPFAM" id="SSF53474">
    <property type="entry name" value="alpha/beta-Hydrolases"/>
    <property type="match status" value="1"/>
</dbReference>
<evidence type="ECO:0000256" key="1">
    <source>
        <dbReference type="ARBA" id="ARBA00022801"/>
    </source>
</evidence>
<dbReference type="InterPro" id="IPR029058">
    <property type="entry name" value="AB_hydrolase_fold"/>
</dbReference>
<name>A0A4S8NDM2_9ACTN</name>
<evidence type="ECO:0000259" key="2">
    <source>
        <dbReference type="Pfam" id="PF00561"/>
    </source>
</evidence>
<dbReference type="GO" id="GO:0016787">
    <property type="term" value="F:hydrolase activity"/>
    <property type="evidence" value="ECO:0007669"/>
    <property type="project" value="UniProtKB-KW"/>
</dbReference>
<keyword evidence="1 3" id="KW-0378">Hydrolase</keyword>
<evidence type="ECO:0000313" key="4">
    <source>
        <dbReference type="Proteomes" id="UP000307087"/>
    </source>
</evidence>
<protein>
    <submittedName>
        <fullName evidence="3">Alpha/beta fold hydrolase</fullName>
    </submittedName>
</protein>
<dbReference type="Gene3D" id="3.40.50.1820">
    <property type="entry name" value="alpha/beta hydrolase"/>
    <property type="match status" value="1"/>
</dbReference>
<sequence>MTEQALARITTVERAGLVLDVIDEGPIEGEPIVLLHGFPERATCWGAVTPILNEAGYRTLALDQRGYAPGARPKRRRDYRVSELAADAAALIDVVAGPTGRAHVVGHDWGAIVAWALGQHHADRVRSLTAVSVPHPGAFLTSMVRSRQLLLSWYMLAFQLPRLPEAVLRRIDKGSDRQLAHAGLDRDEIARIKREVVDSGALPGALGWYRALLLNDPRAMRAKVVGVPTTLVWSDEDLALGRWGAEHTARWVSGAPYRFVELAGISHWIPTQAPDVLAEAILDRVGSSPA</sequence>
<organism evidence="3 4">
    <name type="scientific">Nocardioides caeni</name>
    <dbReference type="NCBI Taxonomy" id="574700"/>
    <lineage>
        <taxon>Bacteria</taxon>
        <taxon>Bacillati</taxon>
        <taxon>Actinomycetota</taxon>
        <taxon>Actinomycetes</taxon>
        <taxon>Propionibacteriales</taxon>
        <taxon>Nocardioidaceae</taxon>
        <taxon>Nocardioides</taxon>
    </lineage>
</organism>
<dbReference type="InterPro" id="IPR000639">
    <property type="entry name" value="Epox_hydrolase-like"/>
</dbReference>
<dbReference type="InterPro" id="IPR000073">
    <property type="entry name" value="AB_hydrolase_1"/>
</dbReference>
<dbReference type="RefSeq" id="WP_136562436.1">
    <property type="nucleotide sequence ID" value="NZ_BAABLS010000003.1"/>
</dbReference>
<dbReference type="Pfam" id="PF00561">
    <property type="entry name" value="Abhydrolase_1"/>
    <property type="match status" value="1"/>
</dbReference>
<gene>
    <name evidence="3" type="ORF">E9934_08425</name>
</gene>
<dbReference type="PRINTS" id="PR00412">
    <property type="entry name" value="EPOXHYDRLASE"/>
</dbReference>
<dbReference type="EMBL" id="STGW01000004">
    <property type="protein sequence ID" value="THV14673.1"/>
    <property type="molecule type" value="Genomic_DNA"/>
</dbReference>
<keyword evidence="4" id="KW-1185">Reference proteome</keyword>
<feature type="domain" description="AB hydrolase-1" evidence="2">
    <location>
        <begin position="31"/>
        <end position="204"/>
    </location>
</feature>